<organism evidence="2 3">
    <name type="scientific">Nocardioides pini</name>
    <dbReference type="NCBI Taxonomy" id="2975053"/>
    <lineage>
        <taxon>Bacteria</taxon>
        <taxon>Bacillati</taxon>
        <taxon>Actinomycetota</taxon>
        <taxon>Actinomycetes</taxon>
        <taxon>Propionibacteriales</taxon>
        <taxon>Nocardioidaceae</taxon>
        <taxon>Nocardioides</taxon>
    </lineage>
</organism>
<reference evidence="2" key="1">
    <citation type="submission" date="2022-08" db="EMBL/GenBank/DDBJ databases">
        <title>Genome sequencing of Nocardioides sp. STR2.</title>
        <authorList>
            <person name="So Y."/>
        </authorList>
    </citation>
    <scope>NUCLEOTIDE SEQUENCE</scope>
    <source>
        <strain evidence="2">STR2</strain>
    </source>
</reference>
<evidence type="ECO:0008006" key="4">
    <source>
        <dbReference type="Google" id="ProtNLM"/>
    </source>
</evidence>
<dbReference type="RefSeq" id="WP_268113282.1">
    <property type="nucleotide sequence ID" value="NZ_JAPPUX010000005.1"/>
</dbReference>
<proteinExistence type="predicted"/>
<evidence type="ECO:0000313" key="3">
    <source>
        <dbReference type="Proteomes" id="UP001074726"/>
    </source>
</evidence>
<name>A0ABT4CH53_9ACTN</name>
<feature type="region of interest" description="Disordered" evidence="1">
    <location>
        <begin position="1"/>
        <end position="44"/>
    </location>
</feature>
<accession>A0ABT4CH53</accession>
<evidence type="ECO:0000313" key="2">
    <source>
        <dbReference type="EMBL" id="MCY4728300.1"/>
    </source>
</evidence>
<evidence type="ECO:0000256" key="1">
    <source>
        <dbReference type="SAM" id="MobiDB-lite"/>
    </source>
</evidence>
<feature type="compositionally biased region" description="Low complexity" evidence="1">
    <location>
        <begin position="13"/>
        <end position="32"/>
    </location>
</feature>
<comment type="caution">
    <text evidence="2">The sequence shown here is derived from an EMBL/GenBank/DDBJ whole genome shotgun (WGS) entry which is preliminary data.</text>
</comment>
<sequence length="44" mass="4539">MTTTPVEPESDPDIVPSGDPGIDPIDPGEVPGSPIPETRPDGEQ</sequence>
<dbReference type="EMBL" id="JAPPUX010000005">
    <property type="protein sequence ID" value="MCY4728300.1"/>
    <property type="molecule type" value="Genomic_DNA"/>
</dbReference>
<protein>
    <recommendedName>
        <fullName evidence="4">Stereocilin</fullName>
    </recommendedName>
</protein>
<keyword evidence="3" id="KW-1185">Reference proteome</keyword>
<dbReference type="Proteomes" id="UP001074726">
    <property type="component" value="Unassembled WGS sequence"/>
</dbReference>
<gene>
    <name evidence="2" type="ORF">NYO98_18615</name>
</gene>